<reference evidence="2" key="1">
    <citation type="submission" date="2020-12" db="EMBL/GenBank/DDBJ databases">
        <authorList>
            <consortium name="Molecular Ecology Group"/>
        </authorList>
    </citation>
    <scope>NUCLEOTIDE SEQUENCE</scope>
    <source>
        <strain evidence="2">TBG_1078</strain>
    </source>
</reference>
<gene>
    <name evidence="2" type="ORF">NYPRO_LOCUS19789</name>
</gene>
<evidence type="ECO:0000313" key="3">
    <source>
        <dbReference type="Proteomes" id="UP000645828"/>
    </source>
</evidence>
<dbReference type="AlphaFoldDB" id="A0A811ZE25"/>
<feature type="region of interest" description="Disordered" evidence="1">
    <location>
        <begin position="1"/>
        <end position="186"/>
    </location>
</feature>
<feature type="compositionally biased region" description="Gly residues" evidence="1">
    <location>
        <begin position="1"/>
        <end position="10"/>
    </location>
</feature>
<dbReference type="Proteomes" id="UP000645828">
    <property type="component" value="Unassembled WGS sequence"/>
</dbReference>
<comment type="caution">
    <text evidence="2">The sequence shown here is derived from an EMBL/GenBank/DDBJ whole genome shotgun (WGS) entry which is preliminary data.</text>
</comment>
<proteinExistence type="predicted"/>
<feature type="compositionally biased region" description="Polar residues" evidence="1">
    <location>
        <begin position="164"/>
        <end position="177"/>
    </location>
</feature>
<protein>
    <submittedName>
        <fullName evidence="2">(raccoon dog) hypothetical protein</fullName>
    </submittedName>
</protein>
<name>A0A811ZE25_NYCPR</name>
<dbReference type="EMBL" id="CAJHUB010000762">
    <property type="protein sequence ID" value="CAD7686996.1"/>
    <property type="molecule type" value="Genomic_DNA"/>
</dbReference>
<keyword evidence="3" id="KW-1185">Reference proteome</keyword>
<organism evidence="2 3">
    <name type="scientific">Nyctereutes procyonoides</name>
    <name type="common">Raccoon dog</name>
    <name type="synonym">Canis procyonoides</name>
    <dbReference type="NCBI Taxonomy" id="34880"/>
    <lineage>
        <taxon>Eukaryota</taxon>
        <taxon>Metazoa</taxon>
        <taxon>Chordata</taxon>
        <taxon>Craniata</taxon>
        <taxon>Vertebrata</taxon>
        <taxon>Euteleostomi</taxon>
        <taxon>Mammalia</taxon>
        <taxon>Eutheria</taxon>
        <taxon>Laurasiatheria</taxon>
        <taxon>Carnivora</taxon>
        <taxon>Caniformia</taxon>
        <taxon>Canidae</taxon>
        <taxon>Nyctereutes</taxon>
    </lineage>
</organism>
<sequence>MVPGGVGLVGRGAATGAAAPPPARPAAACAHTPSSRRPPARPPARLTRGHHVSPEAPERRRPPRPGPFPDRNVFPASTSPARLKELSPRDRHSKKRLKPGPDAAFRPPQPPALPGSNPESRSSSPRHGNLTSRATGHTPAPLIGSGDYSNSRRPHPVAREASDWSVSHQARPSSPSLAGSVGRPGR</sequence>
<feature type="compositionally biased region" description="Polar residues" evidence="1">
    <location>
        <begin position="117"/>
        <end position="135"/>
    </location>
</feature>
<accession>A0A811ZE25</accession>
<evidence type="ECO:0000313" key="2">
    <source>
        <dbReference type="EMBL" id="CAD7686996.1"/>
    </source>
</evidence>
<evidence type="ECO:0000256" key="1">
    <source>
        <dbReference type="SAM" id="MobiDB-lite"/>
    </source>
</evidence>
<feature type="compositionally biased region" description="Low complexity" evidence="1">
    <location>
        <begin position="25"/>
        <end position="37"/>
    </location>
</feature>